<evidence type="ECO:0000313" key="2">
    <source>
        <dbReference type="EMBL" id="WZH42023.1"/>
    </source>
</evidence>
<dbReference type="Proteomes" id="UP001489902">
    <property type="component" value="Chromosome 1"/>
</dbReference>
<reference evidence="2 3" key="1">
    <citation type="submission" date="2024-04" db="EMBL/GenBank/DDBJ databases">
        <title>Complete genome sequence of Fusarium acuminatum.</title>
        <authorList>
            <person name="Lan B."/>
        </authorList>
    </citation>
    <scope>NUCLEOTIDE SEQUENCE [LARGE SCALE GENOMIC DNA]</scope>
    <source>
        <strain evidence="2">1A</strain>
    </source>
</reference>
<proteinExistence type="predicted"/>
<name>A0ABZ2WQB9_9HYPO</name>
<accession>A0ABZ2WQB9</accession>
<evidence type="ECO:0000313" key="3">
    <source>
        <dbReference type="Proteomes" id="UP001489902"/>
    </source>
</evidence>
<evidence type="ECO:0000259" key="1">
    <source>
        <dbReference type="Pfam" id="PF06985"/>
    </source>
</evidence>
<protein>
    <submittedName>
        <fullName evidence="2">Heterokaryon incompatibility protein-domain-containing protein</fullName>
    </submittedName>
</protein>
<dbReference type="PANTHER" id="PTHR33112">
    <property type="entry name" value="DOMAIN PROTEIN, PUTATIVE-RELATED"/>
    <property type="match status" value="1"/>
</dbReference>
<dbReference type="EMBL" id="CP151260">
    <property type="protein sequence ID" value="WZH42023.1"/>
    <property type="molecule type" value="Genomic_DNA"/>
</dbReference>
<sequence length="653" mass="74733">MATSTAQMDNCDMDWIDKEISDSVIYNNRFVPAIPGWVAVRGREAVRGQEEPESVIDVFVSPRAHCVLLMSTELGSAEVYSLRPNDSCIIPHTGVTHRLTFENFRYRWGSLELFYAKALLWEDVHQTGKMESKLPARVLDVGGNASYDVSSSRGRDQVRLVEPKEESRGIYMTLSHRWSSVDPITTTRSNIARHRTAIQWRDLSPTFKEAIIVCRDIGVRYLWIDSLCIIQDDEVDWARQSKLMGDIYHNSICTIACHASEKNDKGFLNRTFDKGSVIVPGNNETAFRVILPSEFSRAVVYDSVLNWRGWVLQERLLSTRIIHFTKSQTYFESQGNRVIALDTMEPNTLDTTPALLSTDLLSDEALFNKKHGQWHRIVEWYSYCSLTLEKDKLPALAGIATMIQRQSHDDYFAGLWGHSFYEDLLWVVADGFQSRRPTSPRAPSWSWASLDGAVVYLSHKSKDGDVEYIQNTMRSTLDTSGLFIRRPDKGHLCRVSDQKIHSPPIWIDTPCSLRFVGLPRKLCRLGKRSQAVSDPTQMHKNITTVVSQHHKLMKAWFRPVEMDGDVIGLVVLDFEYKEETEQQPLWYFEIGFDAYAHCVLVVSKSSHHSNLYKREGLGFICHDRMKEKGYDCNLCQDLDGSNGCQELEEFALY</sequence>
<dbReference type="InterPro" id="IPR010730">
    <property type="entry name" value="HET"/>
</dbReference>
<dbReference type="Pfam" id="PF06985">
    <property type="entry name" value="HET"/>
    <property type="match status" value="1"/>
</dbReference>
<keyword evidence="3" id="KW-1185">Reference proteome</keyword>
<dbReference type="PANTHER" id="PTHR33112:SF16">
    <property type="entry name" value="HETEROKARYON INCOMPATIBILITY DOMAIN-CONTAINING PROTEIN"/>
    <property type="match status" value="1"/>
</dbReference>
<organism evidence="2 3">
    <name type="scientific">Fusarium acuminatum</name>
    <dbReference type="NCBI Taxonomy" id="5515"/>
    <lineage>
        <taxon>Eukaryota</taxon>
        <taxon>Fungi</taxon>
        <taxon>Dikarya</taxon>
        <taxon>Ascomycota</taxon>
        <taxon>Pezizomycotina</taxon>
        <taxon>Sordariomycetes</taxon>
        <taxon>Hypocreomycetidae</taxon>
        <taxon>Hypocreales</taxon>
        <taxon>Nectriaceae</taxon>
        <taxon>Fusarium</taxon>
        <taxon>Fusarium tricinctum species complex</taxon>
    </lineage>
</organism>
<gene>
    <name evidence="2" type="ORF">QYS62_002991</name>
</gene>
<feature type="domain" description="Heterokaryon incompatibility" evidence="1">
    <location>
        <begin position="171"/>
        <end position="314"/>
    </location>
</feature>